<evidence type="ECO:0000313" key="2">
    <source>
        <dbReference type="EMBL" id="KIL77447.1"/>
    </source>
</evidence>
<accession>A0ABR5ARS2</accession>
<reference evidence="2 3" key="1">
    <citation type="submission" date="2015-01" db="EMBL/GenBank/DDBJ databases">
        <title>Genome Assembly of Bacillus badius MTCC 1458.</title>
        <authorList>
            <person name="Verma A."/>
            <person name="Khatri I."/>
            <person name="Mual P."/>
            <person name="Subramanian S."/>
            <person name="Krishnamurthi S."/>
        </authorList>
    </citation>
    <scope>NUCLEOTIDE SEQUENCE [LARGE SCALE GENOMIC DNA]</scope>
    <source>
        <strain evidence="2 3">MTCC 1458</strain>
    </source>
</reference>
<name>A0ABR5ARS2_BACBA</name>
<sequence length="47" mass="5147">MEGVKTPAGPAGQVRPRRSLGAEEAHRPPRGKRNAWSGKQPTYPHTK</sequence>
<evidence type="ECO:0000313" key="3">
    <source>
        <dbReference type="Proteomes" id="UP000031982"/>
    </source>
</evidence>
<feature type="compositionally biased region" description="Polar residues" evidence="1">
    <location>
        <begin position="37"/>
        <end position="47"/>
    </location>
</feature>
<dbReference type="EMBL" id="JXLP01000014">
    <property type="protein sequence ID" value="KIL77447.1"/>
    <property type="molecule type" value="Genomic_DNA"/>
</dbReference>
<dbReference type="Proteomes" id="UP000031982">
    <property type="component" value="Unassembled WGS sequence"/>
</dbReference>
<protein>
    <submittedName>
        <fullName evidence="2">Ribose 5-phosphate isomerase B</fullName>
    </submittedName>
</protein>
<dbReference type="GO" id="GO:0016853">
    <property type="term" value="F:isomerase activity"/>
    <property type="evidence" value="ECO:0007669"/>
    <property type="project" value="UniProtKB-KW"/>
</dbReference>
<comment type="caution">
    <text evidence="2">The sequence shown here is derived from an EMBL/GenBank/DDBJ whole genome shotgun (WGS) entry which is preliminary data.</text>
</comment>
<evidence type="ECO:0000256" key="1">
    <source>
        <dbReference type="SAM" id="MobiDB-lite"/>
    </source>
</evidence>
<keyword evidence="2" id="KW-0413">Isomerase</keyword>
<keyword evidence="3" id="KW-1185">Reference proteome</keyword>
<feature type="region of interest" description="Disordered" evidence="1">
    <location>
        <begin position="1"/>
        <end position="47"/>
    </location>
</feature>
<organism evidence="2 3">
    <name type="scientific">Bacillus badius</name>
    <dbReference type="NCBI Taxonomy" id="1455"/>
    <lineage>
        <taxon>Bacteria</taxon>
        <taxon>Bacillati</taxon>
        <taxon>Bacillota</taxon>
        <taxon>Bacilli</taxon>
        <taxon>Bacillales</taxon>
        <taxon>Bacillaceae</taxon>
        <taxon>Pseudobacillus</taxon>
    </lineage>
</organism>
<proteinExistence type="predicted"/>
<gene>
    <name evidence="2" type="ORF">SD77_1433</name>
</gene>